<dbReference type="EMBL" id="WIPF01000089">
    <property type="protein sequence ID" value="KAF3211246.1"/>
    <property type="molecule type" value="Genomic_DNA"/>
</dbReference>
<dbReference type="Proteomes" id="UP000483672">
    <property type="component" value="Unassembled WGS sequence"/>
</dbReference>
<organism evidence="2 3">
    <name type="scientific">Orbilia oligospora</name>
    <name type="common">Nematode-trapping fungus</name>
    <name type="synonym">Arthrobotrys oligospora</name>
    <dbReference type="NCBI Taxonomy" id="2813651"/>
    <lineage>
        <taxon>Eukaryota</taxon>
        <taxon>Fungi</taxon>
        <taxon>Dikarya</taxon>
        <taxon>Ascomycota</taxon>
        <taxon>Pezizomycotina</taxon>
        <taxon>Orbiliomycetes</taxon>
        <taxon>Orbiliales</taxon>
        <taxon>Orbiliaceae</taxon>
        <taxon>Orbilia</taxon>
    </lineage>
</organism>
<name>A0A6G1M7J6_ORBOL</name>
<gene>
    <name evidence="2" type="ORF">TWF191_010824</name>
</gene>
<accession>A0A6G1M7J6</accession>
<evidence type="ECO:0000313" key="3">
    <source>
        <dbReference type="Proteomes" id="UP000483672"/>
    </source>
</evidence>
<dbReference type="AlphaFoldDB" id="A0A6G1M7J6"/>
<evidence type="ECO:0000313" key="2">
    <source>
        <dbReference type="EMBL" id="KAF3211246.1"/>
    </source>
</evidence>
<sequence>MPEDSKEVIDKSGNELDSIMDQENTPPVRLNQPSRIGRLDAGVKSPRTKKSEQEFQEQLLMKERIKWPGLYENPMPHGRGLWEKGKLFRTSTDRSF</sequence>
<protein>
    <submittedName>
        <fullName evidence="2">Uncharacterized protein</fullName>
    </submittedName>
</protein>
<feature type="region of interest" description="Disordered" evidence="1">
    <location>
        <begin position="1"/>
        <end position="52"/>
    </location>
</feature>
<feature type="compositionally biased region" description="Basic and acidic residues" evidence="1">
    <location>
        <begin position="1"/>
        <end position="14"/>
    </location>
</feature>
<proteinExistence type="predicted"/>
<comment type="caution">
    <text evidence="2">The sequence shown here is derived from an EMBL/GenBank/DDBJ whole genome shotgun (WGS) entry which is preliminary data.</text>
</comment>
<reference evidence="2 3" key="1">
    <citation type="submission" date="2019-06" db="EMBL/GenBank/DDBJ databases">
        <authorList>
            <person name="Palmer J.M."/>
        </authorList>
    </citation>
    <scope>NUCLEOTIDE SEQUENCE [LARGE SCALE GENOMIC DNA]</scope>
    <source>
        <strain evidence="2 3">TWF191</strain>
    </source>
</reference>
<evidence type="ECO:0000256" key="1">
    <source>
        <dbReference type="SAM" id="MobiDB-lite"/>
    </source>
</evidence>